<dbReference type="AlphaFoldDB" id="A0AAV1UTK3"/>
<organism evidence="2 3">
    <name type="scientific">Peronospora matthiolae</name>
    <dbReference type="NCBI Taxonomy" id="2874970"/>
    <lineage>
        <taxon>Eukaryota</taxon>
        <taxon>Sar</taxon>
        <taxon>Stramenopiles</taxon>
        <taxon>Oomycota</taxon>
        <taxon>Peronosporomycetes</taxon>
        <taxon>Peronosporales</taxon>
        <taxon>Peronosporaceae</taxon>
        <taxon>Peronospora</taxon>
    </lineage>
</organism>
<dbReference type="EMBL" id="CAKLBY020000228">
    <property type="protein sequence ID" value="CAK7937911.1"/>
    <property type="molecule type" value="Genomic_DNA"/>
</dbReference>
<comment type="caution">
    <text evidence="2">The sequence shown here is derived from an EMBL/GenBank/DDBJ whole genome shotgun (WGS) entry which is preliminary data.</text>
</comment>
<feature type="region of interest" description="Disordered" evidence="1">
    <location>
        <begin position="16"/>
        <end position="38"/>
    </location>
</feature>
<protein>
    <submittedName>
        <fullName evidence="2">Uncharacterized protein</fullName>
    </submittedName>
</protein>
<dbReference type="InterPro" id="IPR039491">
    <property type="entry name" value="REX1-B"/>
</dbReference>
<proteinExistence type="predicted"/>
<dbReference type="PANTHER" id="PTHR28309:SF1">
    <property type="entry name" value="REQUIRED FOR EXCISION 1-B DOMAIN-CONTAINING PROTEIN"/>
    <property type="match status" value="1"/>
</dbReference>
<dbReference type="Pfam" id="PF14966">
    <property type="entry name" value="DNA_repr_REX1B"/>
    <property type="match status" value="1"/>
</dbReference>
<name>A0AAV1UTK3_9STRA</name>
<evidence type="ECO:0000256" key="1">
    <source>
        <dbReference type="SAM" id="MobiDB-lite"/>
    </source>
</evidence>
<evidence type="ECO:0000313" key="2">
    <source>
        <dbReference type="EMBL" id="CAK7937911.1"/>
    </source>
</evidence>
<evidence type="ECO:0000313" key="3">
    <source>
        <dbReference type="Proteomes" id="UP001162060"/>
    </source>
</evidence>
<dbReference type="Proteomes" id="UP001162060">
    <property type="component" value="Unassembled WGS sequence"/>
</dbReference>
<gene>
    <name evidence="2" type="ORF">PM001_LOCUS23061</name>
</gene>
<dbReference type="PANTHER" id="PTHR28309">
    <property type="entry name" value="REQUIRED FOR EXCISION 1-B DOMAIN-CONTAINING PROTEIN"/>
    <property type="match status" value="1"/>
</dbReference>
<accession>A0AAV1UTK3</accession>
<reference evidence="2" key="1">
    <citation type="submission" date="2024-01" db="EMBL/GenBank/DDBJ databases">
        <authorList>
            <person name="Webb A."/>
        </authorList>
    </citation>
    <scope>NUCLEOTIDE SEQUENCE</scope>
    <source>
        <strain evidence="2">Pm1</strain>
    </source>
</reference>
<sequence>MEFQQCLSLLAARPPHSHEDCENRANSTPLDVKEATSKTSFASEPAEDLLRLSPRQLIQAVFQLQEMRVLIYTDFREGFQAHQKTQQFPTFCSEITIRFSNVSEQIKCIEKLLRDKMQQVSIAKLLRNLQSEEKNKLLLTSAVMVEKMRLSDAANIPEPDDSSVAFLQRSVETLTSKHTECVVRINEILEDLRAENADLEDVC</sequence>